<dbReference type="Proteomes" id="UP000681722">
    <property type="component" value="Unassembled WGS sequence"/>
</dbReference>
<dbReference type="Proteomes" id="UP000663829">
    <property type="component" value="Unassembled WGS sequence"/>
</dbReference>
<dbReference type="Proteomes" id="UP000677228">
    <property type="component" value="Unassembled WGS sequence"/>
</dbReference>
<evidence type="ECO:0000259" key="2">
    <source>
        <dbReference type="PROSITE" id="PS50033"/>
    </source>
</evidence>
<dbReference type="SUPFAM" id="SSF54236">
    <property type="entry name" value="Ubiquitin-like"/>
    <property type="match status" value="1"/>
</dbReference>
<dbReference type="Gene3D" id="3.10.20.90">
    <property type="entry name" value="Phosphatidylinositol 3-kinase Catalytic Subunit, Chain A, domain 1"/>
    <property type="match status" value="1"/>
</dbReference>
<dbReference type="InterPro" id="IPR050730">
    <property type="entry name" value="UBX_domain-protein"/>
</dbReference>
<protein>
    <recommendedName>
        <fullName evidence="2">UBX domain-containing protein</fullName>
    </recommendedName>
</protein>
<dbReference type="InterPro" id="IPR029071">
    <property type="entry name" value="Ubiquitin-like_domsf"/>
</dbReference>
<feature type="region of interest" description="Disordered" evidence="1">
    <location>
        <begin position="38"/>
        <end position="63"/>
    </location>
</feature>
<dbReference type="Pfam" id="PF00789">
    <property type="entry name" value="UBX"/>
    <property type="match status" value="1"/>
</dbReference>
<gene>
    <name evidence="3" type="ORF">GPM918_LOCUS4635</name>
    <name evidence="4" type="ORF">OVA965_LOCUS8102</name>
    <name evidence="5" type="ORF">SRO942_LOCUS4636</name>
    <name evidence="6" type="ORF">TMI583_LOCUS8098</name>
</gene>
<dbReference type="EMBL" id="CAJOBC010000633">
    <property type="protein sequence ID" value="CAF3609341.1"/>
    <property type="molecule type" value="Genomic_DNA"/>
</dbReference>
<sequence>MLTRPRRSAGLLTLHLYISKRQVVLYFLKNTSNIHHPSAYHNDSNGHDITLPNHEVENDASTNLNDSLGSRLSPFSKLPLIGSTNYRRLNHRLSLFETNEHSSSSFSSTSLPRPPDGRRSSMTNEQRNPRTKFIVKNQTTLSLSSDIQLAIRLPDGERLEKTFRSTDRITDVLKYVASKGNNLDKQNVYLSSGEVPKREFKDLNMTLAQAGIETRTVLFLDRS</sequence>
<dbReference type="EMBL" id="CAJNOK010002674">
    <property type="protein sequence ID" value="CAF0870458.1"/>
    <property type="molecule type" value="Genomic_DNA"/>
</dbReference>
<feature type="domain" description="UBX" evidence="2">
    <location>
        <begin position="142"/>
        <end position="220"/>
    </location>
</feature>
<dbReference type="InterPro" id="IPR001012">
    <property type="entry name" value="UBX_dom"/>
</dbReference>
<evidence type="ECO:0000313" key="3">
    <source>
        <dbReference type="EMBL" id="CAF0822773.1"/>
    </source>
</evidence>
<dbReference type="EMBL" id="CAJNOQ010000633">
    <property type="protein sequence ID" value="CAF0822773.1"/>
    <property type="molecule type" value="Genomic_DNA"/>
</dbReference>
<keyword evidence="7" id="KW-1185">Reference proteome</keyword>
<dbReference type="AlphaFoldDB" id="A0A813UFP8"/>
<dbReference type="GO" id="GO:0043130">
    <property type="term" value="F:ubiquitin binding"/>
    <property type="evidence" value="ECO:0007669"/>
    <property type="project" value="TreeGrafter"/>
</dbReference>
<evidence type="ECO:0000313" key="7">
    <source>
        <dbReference type="Proteomes" id="UP000663829"/>
    </source>
</evidence>
<comment type="caution">
    <text evidence="3">The sequence shown here is derived from an EMBL/GenBank/DDBJ whole genome shotgun (WGS) entry which is preliminary data.</text>
</comment>
<evidence type="ECO:0000313" key="6">
    <source>
        <dbReference type="EMBL" id="CAF3655283.1"/>
    </source>
</evidence>
<dbReference type="PANTHER" id="PTHR23322:SF28">
    <property type="entry name" value="UBX DOMAIN-CONTAINING PROTEIN 10"/>
    <property type="match status" value="1"/>
</dbReference>
<proteinExistence type="predicted"/>
<evidence type="ECO:0000256" key="1">
    <source>
        <dbReference type="SAM" id="MobiDB-lite"/>
    </source>
</evidence>
<dbReference type="PROSITE" id="PS50033">
    <property type="entry name" value="UBX"/>
    <property type="match status" value="1"/>
</dbReference>
<dbReference type="EMBL" id="CAJOBA010002675">
    <property type="protein sequence ID" value="CAF3655283.1"/>
    <property type="molecule type" value="Genomic_DNA"/>
</dbReference>
<evidence type="ECO:0000313" key="5">
    <source>
        <dbReference type="EMBL" id="CAF3609341.1"/>
    </source>
</evidence>
<feature type="region of interest" description="Disordered" evidence="1">
    <location>
        <begin position="102"/>
        <end position="130"/>
    </location>
</feature>
<reference evidence="3" key="1">
    <citation type="submission" date="2021-02" db="EMBL/GenBank/DDBJ databases">
        <authorList>
            <person name="Nowell W R."/>
        </authorList>
    </citation>
    <scope>NUCLEOTIDE SEQUENCE</scope>
</reference>
<accession>A0A813UFP8</accession>
<dbReference type="SMART" id="SM00166">
    <property type="entry name" value="UBX"/>
    <property type="match status" value="1"/>
</dbReference>
<organism evidence="3 7">
    <name type="scientific">Didymodactylos carnosus</name>
    <dbReference type="NCBI Taxonomy" id="1234261"/>
    <lineage>
        <taxon>Eukaryota</taxon>
        <taxon>Metazoa</taxon>
        <taxon>Spiralia</taxon>
        <taxon>Gnathifera</taxon>
        <taxon>Rotifera</taxon>
        <taxon>Eurotatoria</taxon>
        <taxon>Bdelloidea</taxon>
        <taxon>Philodinida</taxon>
        <taxon>Philodinidae</taxon>
        <taxon>Didymodactylos</taxon>
    </lineage>
</organism>
<dbReference type="GO" id="GO:0005783">
    <property type="term" value="C:endoplasmic reticulum"/>
    <property type="evidence" value="ECO:0007669"/>
    <property type="project" value="TreeGrafter"/>
</dbReference>
<name>A0A813UFP8_9BILA</name>
<dbReference type="OrthoDB" id="436606at2759"/>
<dbReference type="GO" id="GO:0036503">
    <property type="term" value="P:ERAD pathway"/>
    <property type="evidence" value="ECO:0007669"/>
    <property type="project" value="TreeGrafter"/>
</dbReference>
<dbReference type="PANTHER" id="PTHR23322">
    <property type="entry name" value="FAS-ASSOCIATED PROTEIN"/>
    <property type="match status" value="1"/>
</dbReference>
<evidence type="ECO:0000313" key="4">
    <source>
        <dbReference type="EMBL" id="CAF0870458.1"/>
    </source>
</evidence>
<dbReference type="Proteomes" id="UP000682733">
    <property type="component" value="Unassembled WGS sequence"/>
</dbReference>